<name>A0A839TTM6_9BACL</name>
<protein>
    <submittedName>
        <fullName evidence="1">Putative damage-inducible protein DinB</fullName>
    </submittedName>
</protein>
<accession>A0A839TTM6</accession>
<comment type="caution">
    <text evidence="1">The sequence shown here is derived from an EMBL/GenBank/DDBJ whole genome shotgun (WGS) entry which is preliminary data.</text>
</comment>
<evidence type="ECO:0000313" key="1">
    <source>
        <dbReference type="EMBL" id="MBB3128639.1"/>
    </source>
</evidence>
<reference evidence="1 2" key="1">
    <citation type="submission" date="2020-08" db="EMBL/GenBank/DDBJ databases">
        <title>Genomic Encyclopedia of Type Strains, Phase III (KMG-III): the genomes of soil and plant-associated and newly described type strains.</title>
        <authorList>
            <person name="Whitman W."/>
        </authorList>
    </citation>
    <scope>NUCLEOTIDE SEQUENCE [LARGE SCALE GENOMIC DNA]</scope>
    <source>
        <strain evidence="1 2">CECT 5831</strain>
    </source>
</reference>
<dbReference type="EMBL" id="JACHXJ010000002">
    <property type="protein sequence ID" value="MBB3128639.1"/>
    <property type="molecule type" value="Genomic_DNA"/>
</dbReference>
<proteinExistence type="predicted"/>
<dbReference type="RefSeq" id="WP_183582784.1">
    <property type="nucleotide sequence ID" value="NZ_JACHXJ010000002.1"/>
</dbReference>
<dbReference type="AlphaFoldDB" id="A0A839TTM6"/>
<organism evidence="1 2">
    <name type="scientific">Paenibacillus rhizosphaerae</name>
    <dbReference type="NCBI Taxonomy" id="297318"/>
    <lineage>
        <taxon>Bacteria</taxon>
        <taxon>Bacillati</taxon>
        <taxon>Bacillota</taxon>
        <taxon>Bacilli</taxon>
        <taxon>Bacillales</taxon>
        <taxon>Paenibacillaceae</taxon>
        <taxon>Paenibacillus</taxon>
    </lineage>
</organism>
<sequence>MKEGIGKMKTIRSMFEQLYWADGRILDSLQTAGDGNAEPEAVRLLSHILRSEQVWLTRLQDLDSNHLPLWPYRRTRT</sequence>
<evidence type="ECO:0000313" key="2">
    <source>
        <dbReference type="Proteomes" id="UP000517523"/>
    </source>
</evidence>
<dbReference type="Gene3D" id="1.20.120.450">
    <property type="entry name" value="dinb family like domain"/>
    <property type="match status" value="1"/>
</dbReference>
<gene>
    <name evidence="1" type="ORF">FHS19_003293</name>
</gene>
<dbReference type="InterPro" id="IPR034660">
    <property type="entry name" value="DinB/YfiT-like"/>
</dbReference>
<dbReference type="Proteomes" id="UP000517523">
    <property type="component" value="Unassembled WGS sequence"/>
</dbReference>